<dbReference type="Proteomes" id="UP001179952">
    <property type="component" value="Unassembled WGS sequence"/>
</dbReference>
<protein>
    <submittedName>
        <fullName evidence="1">Uncharacterized protein</fullName>
    </submittedName>
</protein>
<comment type="caution">
    <text evidence="1">The sequence shown here is derived from an EMBL/GenBank/DDBJ whole genome shotgun (WGS) entry which is preliminary data.</text>
</comment>
<accession>A0AAV8ZVS9</accession>
<keyword evidence="2" id="KW-1185">Reference proteome</keyword>
<proteinExistence type="predicted"/>
<reference evidence="1" key="2">
    <citation type="submission" date="2023-06" db="EMBL/GenBank/DDBJ databases">
        <authorList>
            <person name="Ma L."/>
            <person name="Liu K.-W."/>
            <person name="Li Z."/>
            <person name="Hsiao Y.-Y."/>
            <person name="Qi Y."/>
            <person name="Fu T."/>
            <person name="Tang G."/>
            <person name="Zhang D."/>
            <person name="Sun W.-H."/>
            <person name="Liu D.-K."/>
            <person name="Li Y."/>
            <person name="Chen G.-Z."/>
            <person name="Liu X.-D."/>
            <person name="Liao X.-Y."/>
            <person name="Jiang Y.-T."/>
            <person name="Yu X."/>
            <person name="Hao Y."/>
            <person name="Huang J."/>
            <person name="Zhao X.-W."/>
            <person name="Ke S."/>
            <person name="Chen Y.-Y."/>
            <person name="Wu W.-L."/>
            <person name="Hsu J.-L."/>
            <person name="Lin Y.-F."/>
            <person name="Huang M.-D."/>
            <person name="Li C.-Y."/>
            <person name="Huang L."/>
            <person name="Wang Z.-W."/>
            <person name="Zhao X."/>
            <person name="Zhong W.-Y."/>
            <person name="Peng D.-H."/>
            <person name="Ahmad S."/>
            <person name="Lan S."/>
            <person name="Zhang J.-S."/>
            <person name="Tsai W.-C."/>
            <person name="Van De Peer Y."/>
            <person name="Liu Z.-J."/>
        </authorList>
    </citation>
    <scope>NUCLEOTIDE SEQUENCE</scope>
    <source>
        <strain evidence="1">SCP</strain>
        <tissue evidence="1">Leaves</tissue>
    </source>
</reference>
<gene>
    <name evidence="1" type="ORF">QJS04_geneDACA017245</name>
</gene>
<dbReference type="AlphaFoldDB" id="A0AAV8ZVS9"/>
<organism evidence="1 2">
    <name type="scientific">Acorus gramineus</name>
    <name type="common">Dwarf sweet flag</name>
    <dbReference type="NCBI Taxonomy" id="55184"/>
    <lineage>
        <taxon>Eukaryota</taxon>
        <taxon>Viridiplantae</taxon>
        <taxon>Streptophyta</taxon>
        <taxon>Embryophyta</taxon>
        <taxon>Tracheophyta</taxon>
        <taxon>Spermatophyta</taxon>
        <taxon>Magnoliopsida</taxon>
        <taxon>Liliopsida</taxon>
        <taxon>Acoraceae</taxon>
        <taxon>Acorus</taxon>
    </lineage>
</organism>
<reference evidence="1" key="1">
    <citation type="journal article" date="2023" name="Nat. Commun.">
        <title>Diploid and tetraploid genomes of Acorus and the evolution of monocots.</title>
        <authorList>
            <person name="Ma L."/>
            <person name="Liu K.W."/>
            <person name="Li Z."/>
            <person name="Hsiao Y.Y."/>
            <person name="Qi Y."/>
            <person name="Fu T."/>
            <person name="Tang G.D."/>
            <person name="Zhang D."/>
            <person name="Sun W.H."/>
            <person name="Liu D.K."/>
            <person name="Li Y."/>
            <person name="Chen G.Z."/>
            <person name="Liu X.D."/>
            <person name="Liao X.Y."/>
            <person name="Jiang Y.T."/>
            <person name="Yu X."/>
            <person name="Hao Y."/>
            <person name="Huang J."/>
            <person name="Zhao X.W."/>
            <person name="Ke S."/>
            <person name="Chen Y.Y."/>
            <person name="Wu W.L."/>
            <person name="Hsu J.L."/>
            <person name="Lin Y.F."/>
            <person name="Huang M.D."/>
            <person name="Li C.Y."/>
            <person name="Huang L."/>
            <person name="Wang Z.W."/>
            <person name="Zhao X."/>
            <person name="Zhong W.Y."/>
            <person name="Peng D.H."/>
            <person name="Ahmad S."/>
            <person name="Lan S."/>
            <person name="Zhang J.S."/>
            <person name="Tsai W.C."/>
            <person name="Van de Peer Y."/>
            <person name="Liu Z.J."/>
        </authorList>
    </citation>
    <scope>NUCLEOTIDE SEQUENCE</scope>
    <source>
        <strain evidence="1">SCP</strain>
    </source>
</reference>
<dbReference type="EMBL" id="JAUJYN010000070">
    <property type="protein sequence ID" value="KAK1256927.1"/>
    <property type="molecule type" value="Genomic_DNA"/>
</dbReference>
<name>A0AAV8ZVS9_ACOGR</name>
<evidence type="ECO:0000313" key="1">
    <source>
        <dbReference type="EMBL" id="KAK1256927.1"/>
    </source>
</evidence>
<sequence length="139" mass="15311">MAALSRGIFERRVRYAPGVEDREGLRPGEVYFSHHHLSVILLPLHPLIPTFLTCFGLAPLQVHLNVFRSCTRRSTSTRRVGKAMGSPRSCIAIVSQCVRTRGAAFIFLPTGDVASYSFSRTLTGGGRRRWSPLVGRGSA</sequence>
<evidence type="ECO:0000313" key="2">
    <source>
        <dbReference type="Proteomes" id="UP001179952"/>
    </source>
</evidence>